<evidence type="ECO:0000256" key="5">
    <source>
        <dbReference type="ARBA" id="ARBA00022679"/>
    </source>
</evidence>
<dbReference type="PANTHER" id="PTHR43178:SF2">
    <property type="entry name" value="DIHYDROLIPOYLLYSINE-RESIDUE ACETYLTRANSFERASE COMPONENT OF PYRUVATE DEHYDROGENASE COMPLEX"/>
    <property type="match status" value="1"/>
</dbReference>
<feature type="compositionally biased region" description="Low complexity" evidence="12">
    <location>
        <begin position="84"/>
        <end position="100"/>
    </location>
</feature>
<proteinExistence type="inferred from homology"/>
<evidence type="ECO:0000259" key="14">
    <source>
        <dbReference type="PROSITE" id="PS51826"/>
    </source>
</evidence>
<evidence type="ECO:0000256" key="7">
    <source>
        <dbReference type="ARBA" id="ARBA00023315"/>
    </source>
</evidence>
<dbReference type="SUPFAM" id="SSF51230">
    <property type="entry name" value="Single hybrid motif"/>
    <property type="match status" value="2"/>
</dbReference>
<reference evidence="15" key="1">
    <citation type="submission" date="2018-05" db="EMBL/GenBank/DDBJ databases">
        <authorList>
            <person name="Lanie J.A."/>
            <person name="Ng W.-L."/>
            <person name="Kazmierczak K.M."/>
            <person name="Andrzejewski T.M."/>
            <person name="Davidsen T.M."/>
            <person name="Wayne K.J."/>
            <person name="Tettelin H."/>
            <person name="Glass J.I."/>
            <person name="Rusch D."/>
            <person name="Podicherti R."/>
            <person name="Tsui H.-C.T."/>
            <person name="Winkler M.E."/>
        </authorList>
    </citation>
    <scope>NUCLEOTIDE SEQUENCE</scope>
</reference>
<dbReference type="CDD" id="cd06849">
    <property type="entry name" value="lipoyl_domain"/>
    <property type="match status" value="2"/>
</dbReference>
<dbReference type="SUPFAM" id="SSF47005">
    <property type="entry name" value="Peripheral subunit-binding domain of 2-oxo acid dehydrogenase complex"/>
    <property type="match status" value="1"/>
</dbReference>
<dbReference type="InterPro" id="IPR050743">
    <property type="entry name" value="2-oxoacid_DH_E2_comp"/>
</dbReference>
<dbReference type="Gene3D" id="4.10.320.10">
    <property type="entry name" value="E3-binding domain"/>
    <property type="match status" value="1"/>
</dbReference>
<dbReference type="Pfam" id="PF00364">
    <property type="entry name" value="Biotin_lipoyl"/>
    <property type="match status" value="2"/>
</dbReference>
<dbReference type="EMBL" id="UINC01027775">
    <property type="protein sequence ID" value="SVB07608.1"/>
    <property type="molecule type" value="Genomic_DNA"/>
</dbReference>
<evidence type="ECO:0000256" key="6">
    <source>
        <dbReference type="ARBA" id="ARBA00022823"/>
    </source>
</evidence>
<dbReference type="InterPro" id="IPR023213">
    <property type="entry name" value="CAT-like_dom_sf"/>
</dbReference>
<evidence type="ECO:0000256" key="9">
    <source>
        <dbReference type="ARBA" id="ARBA00029730"/>
    </source>
</evidence>
<keyword evidence="5" id="KW-0808">Transferase</keyword>
<evidence type="ECO:0000256" key="8">
    <source>
        <dbReference type="ARBA" id="ARBA00025211"/>
    </source>
</evidence>
<gene>
    <name evidence="15" type="ORF">METZ01_LOCUS160462</name>
</gene>
<feature type="domain" description="Lipoyl-binding" evidence="13">
    <location>
        <begin position="1"/>
        <end position="76"/>
    </location>
</feature>
<feature type="region of interest" description="Disordered" evidence="12">
    <location>
        <begin position="200"/>
        <end position="243"/>
    </location>
</feature>
<name>A0A382B1J4_9ZZZZ</name>
<keyword evidence="7" id="KW-0012">Acyltransferase</keyword>
<dbReference type="Pfam" id="PF00198">
    <property type="entry name" value="2-oxoacid_dh"/>
    <property type="match status" value="1"/>
</dbReference>
<feature type="domain" description="Lipoyl-binding" evidence="13">
    <location>
        <begin position="118"/>
        <end position="193"/>
    </location>
</feature>
<dbReference type="InterPro" id="IPR001078">
    <property type="entry name" value="2-oxoacid_DH_actylTfrase"/>
</dbReference>
<feature type="region of interest" description="Disordered" evidence="12">
    <location>
        <begin position="84"/>
        <end position="118"/>
    </location>
</feature>
<protein>
    <recommendedName>
        <fullName evidence="4">Dihydrolipoyllysine-residue acetyltransferase component of pyruvate dehydrogenase complex</fullName>
        <ecNumber evidence="3">2.3.1.12</ecNumber>
    </recommendedName>
    <alternativeName>
        <fullName evidence="9">Dihydrolipoamide acetyltransferase component of pyruvate dehydrogenase complex</fullName>
    </alternativeName>
    <alternativeName>
        <fullName evidence="10">E2</fullName>
    </alternativeName>
</protein>
<evidence type="ECO:0000256" key="10">
    <source>
        <dbReference type="ARBA" id="ARBA00031531"/>
    </source>
</evidence>
<evidence type="ECO:0000256" key="1">
    <source>
        <dbReference type="ARBA" id="ARBA00001938"/>
    </source>
</evidence>
<feature type="compositionally biased region" description="Low complexity" evidence="12">
    <location>
        <begin position="216"/>
        <end position="239"/>
    </location>
</feature>
<dbReference type="SUPFAM" id="SSF52777">
    <property type="entry name" value="CoA-dependent acyltransferases"/>
    <property type="match status" value="1"/>
</dbReference>
<feature type="domain" description="Peripheral subunit-binding (PSBD)" evidence="14">
    <location>
        <begin position="248"/>
        <end position="285"/>
    </location>
</feature>
<feature type="non-terminal residue" evidence="15">
    <location>
        <position position="1"/>
    </location>
</feature>
<dbReference type="InterPro" id="IPR003016">
    <property type="entry name" value="2-oxoA_DH_lipoyl-BS"/>
</dbReference>
<dbReference type="GO" id="GO:0031405">
    <property type="term" value="F:lipoic acid binding"/>
    <property type="evidence" value="ECO:0007669"/>
    <property type="project" value="TreeGrafter"/>
</dbReference>
<dbReference type="GO" id="GO:0016407">
    <property type="term" value="F:acetyltransferase activity"/>
    <property type="evidence" value="ECO:0007669"/>
    <property type="project" value="TreeGrafter"/>
</dbReference>
<evidence type="ECO:0000256" key="12">
    <source>
        <dbReference type="SAM" id="MobiDB-lite"/>
    </source>
</evidence>
<evidence type="ECO:0000256" key="4">
    <source>
        <dbReference type="ARBA" id="ARBA00016300"/>
    </source>
</evidence>
<evidence type="ECO:0000313" key="15">
    <source>
        <dbReference type="EMBL" id="SVB07608.1"/>
    </source>
</evidence>
<dbReference type="EC" id="2.3.1.12" evidence="3"/>
<dbReference type="InterPro" id="IPR011053">
    <property type="entry name" value="Single_hybrid_motif"/>
</dbReference>
<dbReference type="Gene3D" id="3.30.559.10">
    <property type="entry name" value="Chloramphenicol acetyltransferase-like domain"/>
    <property type="match status" value="1"/>
</dbReference>
<comment type="cofactor">
    <cofactor evidence="1">
        <name>(R)-lipoate</name>
        <dbReference type="ChEBI" id="CHEBI:83088"/>
    </cofactor>
</comment>
<dbReference type="PANTHER" id="PTHR43178">
    <property type="entry name" value="DIHYDROLIPOAMIDE ACETYLTRANSFERASE COMPONENT OF PYRUVATE DEHYDROGENASE COMPLEX"/>
    <property type="match status" value="1"/>
</dbReference>
<comment type="similarity">
    <text evidence="2">Belongs to the 2-oxoacid dehydrogenase family.</text>
</comment>
<evidence type="ECO:0000256" key="11">
    <source>
        <dbReference type="ARBA" id="ARBA00048370"/>
    </source>
</evidence>
<dbReference type="AlphaFoldDB" id="A0A382B1J4"/>
<dbReference type="Gene3D" id="2.40.50.100">
    <property type="match status" value="2"/>
</dbReference>
<accession>A0A382B1J4</accession>
<dbReference type="InterPro" id="IPR000089">
    <property type="entry name" value="Biotin_lipoyl"/>
</dbReference>
<dbReference type="GO" id="GO:0005737">
    <property type="term" value="C:cytoplasm"/>
    <property type="evidence" value="ECO:0007669"/>
    <property type="project" value="TreeGrafter"/>
</dbReference>
<dbReference type="PROSITE" id="PS51826">
    <property type="entry name" value="PSBD"/>
    <property type="match status" value="1"/>
</dbReference>
<dbReference type="Pfam" id="PF02817">
    <property type="entry name" value="E3_binding"/>
    <property type="match status" value="1"/>
</dbReference>
<evidence type="ECO:0000256" key="2">
    <source>
        <dbReference type="ARBA" id="ARBA00007317"/>
    </source>
</evidence>
<feature type="non-terminal residue" evidence="15">
    <location>
        <position position="417"/>
    </location>
</feature>
<organism evidence="15">
    <name type="scientific">marine metagenome</name>
    <dbReference type="NCBI Taxonomy" id="408172"/>
    <lineage>
        <taxon>unclassified sequences</taxon>
        <taxon>metagenomes</taxon>
        <taxon>ecological metagenomes</taxon>
    </lineage>
</organism>
<sequence length="417" mass="42428">VAEFKLPDLGENIETGEVISVLVAVGDSLSEDQPVVELETDKAVIEVPSSVSGTIAAIHISQGDTIAVGQAILVVDGEAAAAPSEPATAAEAPAAAAPAPAADPAPAPAIEAPAAPSSQEVVLPELGEGVDSGDVVGIMVGVGDDVVEEQGLLELEIDKGVVELPSPAAGKISALHIKEGDRATVGQLIATLEVSGAAPAPAARAPSQTPAPTPAVEPTVSEAPAQAPAQSATAPAVAPDQPARQLVPAAPSVRRLAREIGVDVGVVKGTGPGGRISEADVKAHSKQLHETRAASGPGAASAVALPDFSKWGQIEAEPFSNVRRITAQRMVQAWTSIPHVTQFDQADVTELETFRKSHGKAVEKAGGKLTPTALILKVVGAALTKFPQFCASIDMATEQVIYKKYRHIGIAVDTKRG</sequence>
<dbReference type="InterPro" id="IPR004167">
    <property type="entry name" value="PSBD"/>
</dbReference>
<dbReference type="PROSITE" id="PS00189">
    <property type="entry name" value="LIPOYL"/>
    <property type="match status" value="2"/>
</dbReference>
<comment type="catalytic activity">
    <reaction evidence="11">
        <text>N(6)-[(R)-dihydrolipoyl]-L-lysyl-[protein] + acetyl-CoA = N(6)-[(R)-S(8)-acetyldihydrolipoyl]-L-lysyl-[protein] + CoA</text>
        <dbReference type="Rhea" id="RHEA:17017"/>
        <dbReference type="Rhea" id="RHEA-COMP:10475"/>
        <dbReference type="Rhea" id="RHEA-COMP:10478"/>
        <dbReference type="ChEBI" id="CHEBI:57287"/>
        <dbReference type="ChEBI" id="CHEBI:57288"/>
        <dbReference type="ChEBI" id="CHEBI:83100"/>
        <dbReference type="ChEBI" id="CHEBI:83111"/>
        <dbReference type="EC" id="2.3.1.12"/>
    </reaction>
</comment>
<dbReference type="InterPro" id="IPR036625">
    <property type="entry name" value="E3-bd_dom_sf"/>
</dbReference>
<evidence type="ECO:0000259" key="13">
    <source>
        <dbReference type="PROSITE" id="PS50968"/>
    </source>
</evidence>
<keyword evidence="6" id="KW-0450">Lipoyl</keyword>
<dbReference type="PROSITE" id="PS50968">
    <property type="entry name" value="BIOTINYL_LIPOYL"/>
    <property type="match status" value="2"/>
</dbReference>
<comment type="function">
    <text evidence="8">The pyruvate dehydrogenase complex catalyzes the overall conversion of pyruvate to acetyl-CoA and CO(2). It contains multiple copies of three enzymatic components: pyruvate dehydrogenase (E1), dihydrolipoamide acetyltransferase (E2) and lipoamide dehydrogenase (E3).</text>
</comment>
<evidence type="ECO:0000256" key="3">
    <source>
        <dbReference type="ARBA" id="ARBA00013114"/>
    </source>
</evidence>